<reference evidence="1" key="1">
    <citation type="submission" date="2022-08" db="EMBL/GenBank/DDBJ databases">
        <title>Genome Sequence of Fusarium decemcellulare.</title>
        <authorList>
            <person name="Buettner E."/>
        </authorList>
    </citation>
    <scope>NUCLEOTIDE SEQUENCE</scope>
    <source>
        <strain evidence="1">Babe19</strain>
    </source>
</reference>
<organism evidence="1 2">
    <name type="scientific">Fusarium decemcellulare</name>
    <dbReference type="NCBI Taxonomy" id="57161"/>
    <lineage>
        <taxon>Eukaryota</taxon>
        <taxon>Fungi</taxon>
        <taxon>Dikarya</taxon>
        <taxon>Ascomycota</taxon>
        <taxon>Pezizomycotina</taxon>
        <taxon>Sordariomycetes</taxon>
        <taxon>Hypocreomycetidae</taxon>
        <taxon>Hypocreales</taxon>
        <taxon>Nectriaceae</taxon>
        <taxon>Fusarium</taxon>
        <taxon>Fusarium decemcellulare species complex</taxon>
    </lineage>
</organism>
<dbReference type="Proteomes" id="UP001148629">
    <property type="component" value="Unassembled WGS sequence"/>
</dbReference>
<accession>A0ACC1S3I5</accession>
<dbReference type="EMBL" id="JANRMS010001071">
    <property type="protein sequence ID" value="KAJ3531365.1"/>
    <property type="molecule type" value="Genomic_DNA"/>
</dbReference>
<evidence type="ECO:0000313" key="1">
    <source>
        <dbReference type="EMBL" id="KAJ3531365.1"/>
    </source>
</evidence>
<comment type="caution">
    <text evidence="1">The sequence shown here is derived from an EMBL/GenBank/DDBJ whole genome shotgun (WGS) entry which is preliminary data.</text>
</comment>
<gene>
    <name evidence="1" type="ORF">NM208_g8908</name>
</gene>
<name>A0ACC1S3I5_9HYPO</name>
<proteinExistence type="predicted"/>
<keyword evidence="2" id="KW-1185">Reference proteome</keyword>
<protein>
    <submittedName>
        <fullName evidence="1">Uncharacterized protein</fullName>
    </submittedName>
</protein>
<evidence type="ECO:0000313" key="2">
    <source>
        <dbReference type="Proteomes" id="UP001148629"/>
    </source>
</evidence>
<sequence>MSGTISTQVSDCLKLFSNLDGTSNDSSDNPLEVEQRRCVIDEHRRFIRWARNIGAYPIGAGSLEYHLQDTSHVRDQVIRLINYIKRLLEDAISILSGERVPWEHLDDDEVSMDEEDTFHEEFPETELDQIIRHIGDGVEDLLHLSTATRNPAPHDRVMGSQSIDTDHFLGPDIEHVKEKFQKTDEVLANRLGTAITARRRYFKYRKAHHDKLSSAMDPYKAAGTSAVIRSILPQLDDSSENDDDSDVVIKIPSTTSATGEAVGVPVLPKHGGSGRPFECPYCYVTVSVSSQVAWE</sequence>